<proteinExistence type="predicted"/>
<dbReference type="Proteomes" id="UP000054618">
    <property type="component" value="Unassembled WGS sequence"/>
</dbReference>
<feature type="transmembrane region" description="Helical" evidence="2">
    <location>
        <begin position="20"/>
        <end position="41"/>
    </location>
</feature>
<dbReference type="PANTHER" id="PTHR39555:SF1">
    <property type="entry name" value="TYPE IV PILUS INNER MEMBRANE COMPONENT PILO"/>
    <property type="match status" value="1"/>
</dbReference>
<comment type="caution">
    <text evidence="3">The sequence shown here is derived from an EMBL/GenBank/DDBJ whole genome shotgun (WGS) entry which is preliminary data.</text>
</comment>
<accession>A0A0W0Y1Q3</accession>
<feature type="coiled-coil region" evidence="1">
    <location>
        <begin position="42"/>
        <end position="86"/>
    </location>
</feature>
<dbReference type="EMBL" id="LNYS01000007">
    <property type="protein sequence ID" value="KTD50640.1"/>
    <property type="molecule type" value="Genomic_DNA"/>
</dbReference>
<dbReference type="GO" id="GO:0043107">
    <property type="term" value="P:type IV pilus-dependent motility"/>
    <property type="evidence" value="ECO:0007669"/>
    <property type="project" value="InterPro"/>
</dbReference>
<reference evidence="3 4" key="1">
    <citation type="submission" date="2015-11" db="EMBL/GenBank/DDBJ databases">
        <title>Genomic analysis of 38 Legionella species identifies large and diverse effector repertoires.</title>
        <authorList>
            <person name="Burstein D."/>
            <person name="Amaro F."/>
            <person name="Zusman T."/>
            <person name="Lifshitz Z."/>
            <person name="Cohen O."/>
            <person name="Gilbert J.A."/>
            <person name="Pupko T."/>
            <person name="Shuman H.A."/>
            <person name="Segal G."/>
        </authorList>
    </citation>
    <scope>NUCLEOTIDE SEQUENCE [LARGE SCALE GENOMIC DNA]</scope>
    <source>
        <strain evidence="3 4">CDC#1442-AUS-E</strain>
    </source>
</reference>
<keyword evidence="2" id="KW-1133">Transmembrane helix</keyword>
<dbReference type="PANTHER" id="PTHR39555">
    <property type="entry name" value="FIMBRIAL ASSEMBLY PROTEIN PILO-LIKE PROTEIN-RELATED"/>
    <property type="match status" value="1"/>
</dbReference>
<dbReference type="Gene3D" id="3.30.70.60">
    <property type="match status" value="1"/>
</dbReference>
<dbReference type="GO" id="GO:0043683">
    <property type="term" value="P:type IV pilus assembly"/>
    <property type="evidence" value="ECO:0007669"/>
    <property type="project" value="InterPro"/>
</dbReference>
<dbReference type="PIRSF" id="PIRSF016482">
    <property type="entry name" value="PilO"/>
    <property type="match status" value="1"/>
</dbReference>
<evidence type="ECO:0000313" key="3">
    <source>
        <dbReference type="EMBL" id="KTD50640.1"/>
    </source>
</evidence>
<evidence type="ECO:0000256" key="2">
    <source>
        <dbReference type="SAM" id="Phobius"/>
    </source>
</evidence>
<sequence length="198" mass="22453">MNTINLSDLTLENAGQWPLAVKYMAALVLAVLVIGLGYWLIIKSYFEEYDNLKSAEANLKTEFEQKQKQAANLQAYRQQMQVMTERFGNMLKQLPAKNEMPGLLEDISKTGTSSGLTFELFAPAPEVIHDFYIEVPINIIVIGNYHQLAVFLSRVAQMGRIVTLHDFEINTVKEDKQKAASGDLLEMKLTAKIYRYKS</sequence>
<name>A0A0W0Y1Q3_9GAMM</name>
<dbReference type="InterPro" id="IPR014717">
    <property type="entry name" value="Transl_elong_EF1B/ribsomal_bS6"/>
</dbReference>
<protein>
    <submittedName>
        <fullName evidence="3">Tfp pilus assembly protein PilO</fullName>
    </submittedName>
</protein>
<evidence type="ECO:0000256" key="1">
    <source>
        <dbReference type="SAM" id="Coils"/>
    </source>
</evidence>
<gene>
    <name evidence="3" type="primary">pilO</name>
    <name evidence="3" type="ORF">Lqui_1206</name>
</gene>
<dbReference type="Pfam" id="PF04350">
    <property type="entry name" value="PilO"/>
    <property type="match status" value="1"/>
</dbReference>
<keyword evidence="1" id="KW-0175">Coiled coil</keyword>
<dbReference type="InterPro" id="IPR007445">
    <property type="entry name" value="PilO"/>
</dbReference>
<dbReference type="AlphaFoldDB" id="A0A0W0Y1Q3"/>
<evidence type="ECO:0000313" key="4">
    <source>
        <dbReference type="Proteomes" id="UP000054618"/>
    </source>
</evidence>
<dbReference type="Gene3D" id="1.10.287.540">
    <property type="entry name" value="Helix hairpin bin"/>
    <property type="match status" value="1"/>
</dbReference>
<dbReference type="OrthoDB" id="9802133at2"/>
<dbReference type="PATRIC" id="fig|45073.5.peg.1271"/>
<keyword evidence="2" id="KW-0472">Membrane</keyword>
<dbReference type="RefSeq" id="WP_058507332.1">
    <property type="nucleotide sequence ID" value="NZ_CAAAIK010000022.1"/>
</dbReference>
<keyword evidence="4" id="KW-1185">Reference proteome</keyword>
<keyword evidence="2" id="KW-0812">Transmembrane</keyword>
<dbReference type="STRING" id="45073.Lqui_1206"/>
<organism evidence="3 4">
    <name type="scientific">Legionella quinlivanii</name>
    <dbReference type="NCBI Taxonomy" id="45073"/>
    <lineage>
        <taxon>Bacteria</taxon>
        <taxon>Pseudomonadati</taxon>
        <taxon>Pseudomonadota</taxon>
        <taxon>Gammaproteobacteria</taxon>
        <taxon>Legionellales</taxon>
        <taxon>Legionellaceae</taxon>
        <taxon>Legionella</taxon>
    </lineage>
</organism>